<evidence type="ECO:0000313" key="1">
    <source>
        <dbReference type="EMBL" id="KAA1259031.1"/>
    </source>
</evidence>
<reference evidence="1 2" key="1">
    <citation type="submission" date="2019-08" db="EMBL/GenBank/DDBJ databases">
        <title>Deep-cultivation of Planctomycetes and their phenomic and genomic characterization uncovers novel biology.</title>
        <authorList>
            <person name="Wiegand S."/>
            <person name="Jogler M."/>
            <person name="Boedeker C."/>
            <person name="Pinto D."/>
            <person name="Vollmers J."/>
            <person name="Rivas-Marin E."/>
            <person name="Kohn T."/>
            <person name="Peeters S.H."/>
            <person name="Heuer A."/>
            <person name="Rast P."/>
            <person name="Oberbeckmann S."/>
            <person name="Bunk B."/>
            <person name="Jeske O."/>
            <person name="Meyerdierks A."/>
            <person name="Storesund J.E."/>
            <person name="Kallscheuer N."/>
            <person name="Luecker S."/>
            <person name="Lage O.M."/>
            <person name="Pohl T."/>
            <person name="Merkel B.J."/>
            <person name="Hornburger P."/>
            <person name="Mueller R.-W."/>
            <person name="Bruemmer F."/>
            <person name="Labrenz M."/>
            <person name="Spormann A.M."/>
            <person name="Op Den Camp H."/>
            <person name="Overmann J."/>
            <person name="Amann R."/>
            <person name="Jetten M.S.M."/>
            <person name="Mascher T."/>
            <person name="Medema M.H."/>
            <person name="Devos D.P."/>
            <person name="Kaster A.-K."/>
            <person name="Ovreas L."/>
            <person name="Rohde M."/>
            <person name="Galperin M.Y."/>
            <person name="Jogler C."/>
        </authorList>
    </citation>
    <scope>NUCLEOTIDE SEQUENCE [LARGE SCALE GENOMIC DNA]</scope>
    <source>
        <strain evidence="1 2">LF1</strain>
    </source>
</reference>
<evidence type="ECO:0000313" key="2">
    <source>
        <dbReference type="Proteomes" id="UP000322699"/>
    </source>
</evidence>
<dbReference type="EMBL" id="VRLW01000001">
    <property type="protein sequence ID" value="KAA1259031.1"/>
    <property type="molecule type" value="Genomic_DNA"/>
</dbReference>
<organism evidence="1 2">
    <name type="scientific">Rubripirellula obstinata</name>
    <dbReference type="NCBI Taxonomy" id="406547"/>
    <lineage>
        <taxon>Bacteria</taxon>
        <taxon>Pseudomonadati</taxon>
        <taxon>Planctomycetota</taxon>
        <taxon>Planctomycetia</taxon>
        <taxon>Pirellulales</taxon>
        <taxon>Pirellulaceae</taxon>
        <taxon>Rubripirellula</taxon>
    </lineage>
</organism>
<protein>
    <submittedName>
        <fullName evidence="1">Uncharacterized protein</fullName>
    </submittedName>
</protein>
<accession>A0A5B1CFQ1</accession>
<dbReference type="AlphaFoldDB" id="A0A5B1CFQ1"/>
<gene>
    <name evidence="1" type="ORF">LF1_15560</name>
</gene>
<dbReference type="Proteomes" id="UP000322699">
    <property type="component" value="Unassembled WGS sequence"/>
</dbReference>
<sequence length="67" mass="7799">MPWRVSKLFNRVGIAPRVHAGRNARGETRGAMPMRLNKAMNFYWTKALHDVGWDPSKNTLWMQLTET</sequence>
<name>A0A5B1CFQ1_9BACT</name>
<keyword evidence="2" id="KW-1185">Reference proteome</keyword>
<proteinExistence type="predicted"/>
<comment type="caution">
    <text evidence="1">The sequence shown here is derived from an EMBL/GenBank/DDBJ whole genome shotgun (WGS) entry which is preliminary data.</text>
</comment>